<keyword evidence="4" id="KW-1185">Reference proteome</keyword>
<feature type="chain" id="PRO_5047126706" description="DUF4271 domain-containing protein" evidence="2">
    <location>
        <begin position="21"/>
        <end position="371"/>
    </location>
</feature>
<evidence type="ECO:0000256" key="2">
    <source>
        <dbReference type="SAM" id="SignalP"/>
    </source>
</evidence>
<dbReference type="RefSeq" id="WP_338226665.1">
    <property type="nucleotide sequence ID" value="NZ_BTPE01000001.1"/>
</dbReference>
<feature type="transmembrane region" description="Helical" evidence="1">
    <location>
        <begin position="239"/>
        <end position="262"/>
    </location>
</feature>
<comment type="caution">
    <text evidence="3">The sequence shown here is derived from an EMBL/GenBank/DDBJ whole genome shotgun (WGS) entry which is preliminary data.</text>
</comment>
<organism evidence="3 4">
    <name type="scientific">Algoriphagus taiwanensis</name>
    <dbReference type="NCBI Taxonomy" id="1445656"/>
    <lineage>
        <taxon>Bacteria</taxon>
        <taxon>Pseudomonadati</taxon>
        <taxon>Bacteroidota</taxon>
        <taxon>Cytophagia</taxon>
        <taxon>Cytophagales</taxon>
        <taxon>Cyclobacteriaceae</taxon>
        <taxon>Algoriphagus</taxon>
    </lineage>
</organism>
<keyword evidence="1" id="KW-1133">Transmembrane helix</keyword>
<evidence type="ECO:0000313" key="4">
    <source>
        <dbReference type="Proteomes" id="UP001307705"/>
    </source>
</evidence>
<protein>
    <recommendedName>
        <fullName evidence="5">DUF4271 domain-containing protein</fullName>
    </recommendedName>
</protein>
<dbReference type="Pfam" id="PF14093">
    <property type="entry name" value="DUF4271"/>
    <property type="match status" value="1"/>
</dbReference>
<evidence type="ECO:0000256" key="1">
    <source>
        <dbReference type="SAM" id="Phobius"/>
    </source>
</evidence>
<keyword evidence="1" id="KW-0472">Membrane</keyword>
<gene>
    <name evidence="3" type="ORF">Ataiwa_00800</name>
</gene>
<dbReference type="InterPro" id="IPR025367">
    <property type="entry name" value="DUF4271"/>
</dbReference>
<feature type="transmembrane region" description="Helical" evidence="1">
    <location>
        <begin position="316"/>
        <end position="335"/>
    </location>
</feature>
<reference evidence="3 4" key="1">
    <citation type="submission" date="2023-08" db="EMBL/GenBank/DDBJ databases">
        <title>Draft genome sequence of Algoriphagus taiwanensis.</title>
        <authorList>
            <person name="Takatani N."/>
            <person name="Hosokawa M."/>
            <person name="Sawabe T."/>
        </authorList>
    </citation>
    <scope>NUCLEOTIDE SEQUENCE [LARGE SCALE GENOMIC DNA]</scope>
    <source>
        <strain evidence="3 4">JCM 19755</strain>
    </source>
</reference>
<feature type="transmembrane region" description="Helical" evidence="1">
    <location>
        <begin position="283"/>
        <end position="304"/>
    </location>
</feature>
<sequence length="371" mass="42137">MRRLLFAIFGFLWSTLGTHAQVLETYEVTQNNSEGGSLLNPKVAYEFALSSSSFPYSNFAIEAAAESTLFLDGRLWMTTERDTLVLISLKQIEKIAGSEDFKLIIFTPKAKGDWVSVQKVLNLPQHTEEVDGDEISSAPIPRASYGAEIRDFFFVSLLIILFLVALYRLAYPYLLSALLQPVSVLSAEDFSDSGSLQKFFSFDILSYLFIVSLMVAQLLLMIGVVFRPQQLMAQVGMEYSSLILIWIGLSFLVFLSIVIKFVGIRLISYFFDLTKVDFAHFFYLLRLIVLGVALIAAGMAFFVVNDFGRMGQMLPYFIKGIFWVYLAAILALFLIMMNRLSFKKYHLFTYLCIAELVPFLILSKWVSAWLF</sequence>
<dbReference type="Proteomes" id="UP001307705">
    <property type="component" value="Unassembled WGS sequence"/>
</dbReference>
<keyword evidence="1" id="KW-0812">Transmembrane</keyword>
<dbReference type="EMBL" id="BTPE01000001">
    <property type="protein sequence ID" value="GMQ31808.1"/>
    <property type="molecule type" value="Genomic_DNA"/>
</dbReference>
<feature type="transmembrane region" description="Helical" evidence="1">
    <location>
        <begin position="204"/>
        <end position="227"/>
    </location>
</feature>
<feature type="transmembrane region" description="Helical" evidence="1">
    <location>
        <begin position="347"/>
        <end position="366"/>
    </location>
</feature>
<accession>A0ABQ6PX94</accession>
<feature type="transmembrane region" description="Helical" evidence="1">
    <location>
        <begin position="152"/>
        <end position="170"/>
    </location>
</feature>
<name>A0ABQ6PX94_9BACT</name>
<evidence type="ECO:0000313" key="3">
    <source>
        <dbReference type="EMBL" id="GMQ31808.1"/>
    </source>
</evidence>
<evidence type="ECO:0008006" key="5">
    <source>
        <dbReference type="Google" id="ProtNLM"/>
    </source>
</evidence>
<proteinExistence type="predicted"/>
<feature type="signal peptide" evidence="2">
    <location>
        <begin position="1"/>
        <end position="20"/>
    </location>
</feature>
<keyword evidence="2" id="KW-0732">Signal</keyword>